<evidence type="ECO:0000313" key="2">
    <source>
        <dbReference type="EMBL" id="GLR67747.1"/>
    </source>
</evidence>
<comment type="caution">
    <text evidence="2">The sequence shown here is derived from an EMBL/GenBank/DDBJ whole genome shotgun (WGS) entry which is preliminary data.</text>
</comment>
<evidence type="ECO:0000259" key="1">
    <source>
        <dbReference type="Pfam" id="PF04296"/>
    </source>
</evidence>
<protein>
    <recommendedName>
        <fullName evidence="1">YlxR domain-containing protein</fullName>
    </recommendedName>
</protein>
<dbReference type="InterPro" id="IPR007393">
    <property type="entry name" value="YlxR_dom"/>
</dbReference>
<dbReference type="InterPro" id="IPR029064">
    <property type="entry name" value="Ribosomal_eL30-like_sf"/>
</dbReference>
<dbReference type="SUPFAM" id="SSF55315">
    <property type="entry name" value="L30e-like"/>
    <property type="match status" value="1"/>
</dbReference>
<reference evidence="3" key="1">
    <citation type="journal article" date="2019" name="Int. J. Syst. Evol. Microbiol.">
        <title>The Global Catalogue of Microorganisms (GCM) 10K type strain sequencing project: providing services to taxonomists for standard genome sequencing and annotation.</title>
        <authorList>
            <consortium name="The Broad Institute Genomics Platform"/>
            <consortium name="The Broad Institute Genome Sequencing Center for Infectious Disease"/>
            <person name="Wu L."/>
            <person name="Ma J."/>
        </authorList>
    </citation>
    <scope>NUCLEOTIDE SEQUENCE [LARGE SCALE GENOMIC DNA]</scope>
    <source>
        <strain evidence="3">NBRC 112502</strain>
    </source>
</reference>
<dbReference type="InterPro" id="IPR035931">
    <property type="entry name" value="YlxR-like_sf"/>
</dbReference>
<dbReference type="Gene3D" id="3.30.1330.30">
    <property type="match status" value="1"/>
</dbReference>
<dbReference type="Proteomes" id="UP001156641">
    <property type="component" value="Unassembled WGS sequence"/>
</dbReference>
<organism evidence="2 3">
    <name type="scientific">Acidocella aquatica</name>
    <dbReference type="NCBI Taxonomy" id="1922313"/>
    <lineage>
        <taxon>Bacteria</taxon>
        <taxon>Pseudomonadati</taxon>
        <taxon>Pseudomonadota</taxon>
        <taxon>Alphaproteobacteria</taxon>
        <taxon>Acetobacterales</taxon>
        <taxon>Acidocellaceae</taxon>
        <taxon>Acidocella</taxon>
    </lineage>
</organism>
<accession>A0ABQ6AAY6</accession>
<feature type="domain" description="YlxR" evidence="1">
    <location>
        <begin position="1"/>
        <end position="61"/>
    </location>
</feature>
<keyword evidence="3" id="KW-1185">Reference proteome</keyword>
<dbReference type="SUPFAM" id="SSF64376">
    <property type="entry name" value="YlxR-like"/>
    <property type="match status" value="1"/>
</dbReference>
<name>A0ABQ6AAY6_9PROT</name>
<dbReference type="Pfam" id="PF04296">
    <property type="entry name" value="YlxR"/>
    <property type="match status" value="1"/>
</dbReference>
<gene>
    <name evidence="2" type="ORF">GCM10010909_24280</name>
</gene>
<evidence type="ECO:0000313" key="3">
    <source>
        <dbReference type="Proteomes" id="UP001156641"/>
    </source>
</evidence>
<sequence>MLRFVAGPERQLVFDVSATLPGRGMWLSASGDVIETALKRGVFPRAAKQQLVVAPNLASQVETALIQRIFDLVGLARRSGAAIAGFEKAREWLTSGKAGLVLQAVDGSVEERARFVGGREVPVVAVFSAARLGKIFGREQAVHVVIAPGRLAKMIEIEAGRLAGVAGGVLSGQ</sequence>
<dbReference type="EMBL" id="BSOS01000067">
    <property type="protein sequence ID" value="GLR67747.1"/>
    <property type="molecule type" value="Genomic_DNA"/>
</dbReference>
<dbReference type="Gene3D" id="3.30.1230.10">
    <property type="entry name" value="YlxR-like"/>
    <property type="match status" value="1"/>
</dbReference>
<proteinExistence type="predicted"/>